<dbReference type="Proteomes" id="UP000040088">
    <property type="component" value="Unassembled WGS sequence"/>
</dbReference>
<reference evidence="2" key="1">
    <citation type="submission" date="2015-03" db="EMBL/GenBank/DDBJ databases">
        <authorList>
            <consortium name="Pathogen Informatics"/>
        </authorList>
    </citation>
    <scope>NUCLEOTIDE SEQUENCE [LARGE SCALE GENOMIC DNA]</scope>
    <source>
        <strain evidence="2">IP27925</strain>
    </source>
</reference>
<proteinExistence type="predicted"/>
<evidence type="ECO:0000313" key="1">
    <source>
        <dbReference type="EMBL" id="CNL74727.1"/>
    </source>
</evidence>
<protein>
    <submittedName>
        <fullName evidence="1">Uncharacterized protein</fullName>
    </submittedName>
</protein>
<evidence type="ECO:0000313" key="2">
    <source>
        <dbReference type="Proteomes" id="UP000040088"/>
    </source>
</evidence>
<dbReference type="EMBL" id="CQEM01000021">
    <property type="protein sequence ID" value="CNL74727.1"/>
    <property type="molecule type" value="Genomic_DNA"/>
</dbReference>
<sequence length="187" mass="20878">MREGMQNPKTVEYRSITEVTNSTGETFVCGKVRITGENSQEADFIPFAYTQHKTIYVSSDLSKNEKSEYRLTGCEGKESEASWYKTLTILDTNCLAGFQTLKAYFSEGKSDELAIAAGVSVWDDFNKKIGKSADAEFNKSAYYYLRSILNQAKANPEIGAEIKADPIATKNEFLANCRAIFIEKAIK</sequence>
<accession>A0A0T9UV86</accession>
<organism evidence="1 2">
    <name type="scientific">Yersinia aleksiciae</name>
    <dbReference type="NCBI Taxonomy" id="263819"/>
    <lineage>
        <taxon>Bacteria</taxon>
        <taxon>Pseudomonadati</taxon>
        <taxon>Pseudomonadota</taxon>
        <taxon>Gammaproteobacteria</taxon>
        <taxon>Enterobacterales</taxon>
        <taxon>Yersiniaceae</taxon>
        <taxon>Yersinia</taxon>
    </lineage>
</organism>
<gene>
    <name evidence="1" type="ORF">ERS008460_03669</name>
</gene>
<dbReference type="AlphaFoldDB" id="A0A0T9UV86"/>
<name>A0A0T9UV86_YERAE</name>